<protein>
    <submittedName>
        <fullName evidence="1">Uncharacterized protein</fullName>
    </submittedName>
</protein>
<dbReference type="Proteomes" id="UP001165378">
    <property type="component" value="Unassembled WGS sequence"/>
</dbReference>
<evidence type="ECO:0000313" key="2">
    <source>
        <dbReference type="Proteomes" id="UP001165378"/>
    </source>
</evidence>
<proteinExistence type="predicted"/>
<dbReference type="EMBL" id="JAKFHA010000003">
    <property type="protein sequence ID" value="MCF2526974.1"/>
    <property type="molecule type" value="Genomic_DNA"/>
</dbReference>
<accession>A0AA41PY56</accession>
<name>A0AA41PY56_9ACTN</name>
<evidence type="ECO:0000313" key="1">
    <source>
        <dbReference type="EMBL" id="MCF2526974.1"/>
    </source>
</evidence>
<dbReference type="AlphaFoldDB" id="A0AA41PY56"/>
<comment type="caution">
    <text evidence="1">The sequence shown here is derived from an EMBL/GenBank/DDBJ whole genome shotgun (WGS) entry which is preliminary data.</text>
</comment>
<sequence>MSPARPSRPIAAGDVVAVYSEALGEWTAAQITGVDATEKRAAVVELDWSGPRPSTAADLGDVQPLRLTHHSWNGNLSYSNLSWDLPRSYTVIGSLPVLVPEPSPAYSSWRCGDQLAMQRYWDAGNRESWTAPYALTCSADELAARVPDPGIRHLDVHGVTELDCARLVADYPDLTRLELSGTFGTLTSAAALNELPKLQRLWIRELFGMAASDCALPRNLPELEDLFLYNIPAEYAVAMRKAWRPEIPHGVCVDVRGSRKPEWVAENAGNPLRHWDGSEHIPRTAYRKAVAQYKATRKAFLAEVTGGAGAGEVAGVTAVSNPAEVTKAVEVATGEDFSAITQIGRDYAAAFNAMTRRTSFIETVERDELFDALDTLVNEAQTLTGKDLAAARAALIDGADEVRDW</sequence>
<dbReference type="RefSeq" id="WP_235051128.1">
    <property type="nucleotide sequence ID" value="NZ_JAKFHA010000003.1"/>
</dbReference>
<organism evidence="1 2">
    <name type="scientific">Yinghuangia soli</name>
    <dbReference type="NCBI Taxonomy" id="2908204"/>
    <lineage>
        <taxon>Bacteria</taxon>
        <taxon>Bacillati</taxon>
        <taxon>Actinomycetota</taxon>
        <taxon>Actinomycetes</taxon>
        <taxon>Kitasatosporales</taxon>
        <taxon>Streptomycetaceae</taxon>
        <taxon>Yinghuangia</taxon>
    </lineage>
</organism>
<gene>
    <name evidence="1" type="ORF">LZ495_07055</name>
</gene>
<reference evidence="1" key="1">
    <citation type="submission" date="2022-01" db="EMBL/GenBank/DDBJ databases">
        <title>Genome-Based Taxonomic Classification of the Phylum Actinobacteria.</title>
        <authorList>
            <person name="Gao Y."/>
        </authorList>
    </citation>
    <scope>NUCLEOTIDE SEQUENCE</scope>
    <source>
        <strain evidence="1">KLBMP 8922</strain>
    </source>
</reference>
<keyword evidence="2" id="KW-1185">Reference proteome</keyword>